<organism evidence="8 9">
    <name type="scientific">Motilibacter peucedani</name>
    <dbReference type="NCBI Taxonomy" id="598650"/>
    <lineage>
        <taxon>Bacteria</taxon>
        <taxon>Bacillati</taxon>
        <taxon>Actinomycetota</taxon>
        <taxon>Actinomycetes</taxon>
        <taxon>Motilibacterales</taxon>
        <taxon>Motilibacteraceae</taxon>
        <taxon>Motilibacter</taxon>
    </lineage>
</organism>
<dbReference type="Gene3D" id="3.40.1050.10">
    <property type="entry name" value="Carbonic anhydrase"/>
    <property type="match status" value="1"/>
</dbReference>
<proteinExistence type="inferred from homology"/>
<evidence type="ECO:0000256" key="6">
    <source>
        <dbReference type="ARBA" id="ARBA00048348"/>
    </source>
</evidence>
<dbReference type="InterPro" id="IPR001765">
    <property type="entry name" value="Carbonic_anhydrase"/>
</dbReference>
<dbReference type="EC" id="4.2.1.1" evidence="2"/>
<dbReference type="SMART" id="SM00947">
    <property type="entry name" value="Pro_CA"/>
    <property type="match status" value="1"/>
</dbReference>
<dbReference type="Proteomes" id="UP000281955">
    <property type="component" value="Unassembled WGS sequence"/>
</dbReference>
<evidence type="ECO:0000256" key="3">
    <source>
        <dbReference type="ARBA" id="ARBA00022723"/>
    </source>
</evidence>
<comment type="caution">
    <text evidence="8">The sequence shown here is derived from an EMBL/GenBank/DDBJ whole genome shotgun (WGS) entry which is preliminary data.</text>
</comment>
<keyword evidence="4 7" id="KW-0862">Zinc</keyword>
<evidence type="ECO:0000256" key="5">
    <source>
        <dbReference type="ARBA" id="ARBA00024993"/>
    </source>
</evidence>
<gene>
    <name evidence="8" type="ORF">CLV35_0337</name>
</gene>
<evidence type="ECO:0000313" key="9">
    <source>
        <dbReference type="Proteomes" id="UP000281955"/>
    </source>
</evidence>
<dbReference type="RefSeq" id="WP_121191690.1">
    <property type="nucleotide sequence ID" value="NZ_RBWV01000009.1"/>
</dbReference>
<feature type="binding site" evidence="7">
    <location>
        <position position="36"/>
    </location>
    <ligand>
        <name>Zn(2+)</name>
        <dbReference type="ChEBI" id="CHEBI:29105"/>
    </ligand>
</feature>
<keyword evidence="3 7" id="KW-0479">Metal-binding</keyword>
<evidence type="ECO:0000256" key="7">
    <source>
        <dbReference type="PIRSR" id="PIRSR601765-1"/>
    </source>
</evidence>
<dbReference type="GO" id="GO:0008270">
    <property type="term" value="F:zinc ion binding"/>
    <property type="evidence" value="ECO:0007669"/>
    <property type="project" value="InterPro"/>
</dbReference>
<dbReference type="EMBL" id="RBWV01000009">
    <property type="protein sequence ID" value="RKS79922.1"/>
    <property type="molecule type" value="Genomic_DNA"/>
</dbReference>
<dbReference type="InterPro" id="IPR036874">
    <property type="entry name" value="Carbonic_anhydrase_sf"/>
</dbReference>
<feature type="binding site" evidence="7">
    <location>
        <position position="100"/>
    </location>
    <ligand>
        <name>Zn(2+)</name>
        <dbReference type="ChEBI" id="CHEBI:29105"/>
    </ligand>
</feature>
<comment type="catalytic activity">
    <reaction evidence="6">
        <text>hydrogencarbonate + H(+) = CO2 + H2O</text>
        <dbReference type="Rhea" id="RHEA:10748"/>
        <dbReference type="ChEBI" id="CHEBI:15377"/>
        <dbReference type="ChEBI" id="CHEBI:15378"/>
        <dbReference type="ChEBI" id="CHEBI:16526"/>
        <dbReference type="ChEBI" id="CHEBI:17544"/>
        <dbReference type="EC" id="4.2.1.1"/>
    </reaction>
</comment>
<evidence type="ECO:0000256" key="2">
    <source>
        <dbReference type="ARBA" id="ARBA00012925"/>
    </source>
</evidence>
<name>A0A420XSV5_9ACTN</name>
<comment type="cofactor">
    <cofactor evidence="7">
        <name>Zn(2+)</name>
        <dbReference type="ChEBI" id="CHEBI:29105"/>
    </cofactor>
    <text evidence="7">Binds 1 zinc ion per subunit.</text>
</comment>
<dbReference type="OrthoDB" id="8968066at2"/>
<evidence type="ECO:0000313" key="8">
    <source>
        <dbReference type="EMBL" id="RKS79922.1"/>
    </source>
</evidence>
<comment type="function">
    <text evidence="5">Catalyzes the reversible hydration of carbon dioxide to form bicarbonate.</text>
</comment>
<dbReference type="Pfam" id="PF00484">
    <property type="entry name" value="Pro_CA"/>
    <property type="match status" value="1"/>
</dbReference>
<sequence length="179" mass="18816">MSILDELSARNEAFAQGQFDPTMELNPTRQLMVVGCVDPRVDPAAVLGLRLGEGAVIRNVGGRITPATFATFAMLGRVGAANGSPPGAGWNLVVLHHTDCGMTDLAAHPDLLATYFDIPEQDLPAKSVSDPYASVHVDVDLLRSSGLLLPRFAVSGWVYDVGTGRAALVVPPQAPQGTT</sequence>
<comment type="similarity">
    <text evidence="1">Belongs to the beta-class carbonic anhydrase family.</text>
</comment>
<dbReference type="SUPFAM" id="SSF53056">
    <property type="entry name" value="beta-carbonic anhydrase, cab"/>
    <property type="match status" value="1"/>
</dbReference>
<feature type="binding site" evidence="7">
    <location>
        <position position="38"/>
    </location>
    <ligand>
        <name>Zn(2+)</name>
        <dbReference type="ChEBI" id="CHEBI:29105"/>
    </ligand>
</feature>
<dbReference type="PANTHER" id="PTHR43175">
    <property type="entry name" value="CARBONIC ANHYDRASE"/>
    <property type="match status" value="1"/>
</dbReference>
<keyword evidence="9" id="KW-1185">Reference proteome</keyword>
<evidence type="ECO:0000256" key="1">
    <source>
        <dbReference type="ARBA" id="ARBA00006217"/>
    </source>
</evidence>
<dbReference type="PANTHER" id="PTHR43175:SF3">
    <property type="entry name" value="CARBON DISULFIDE HYDROLASE"/>
    <property type="match status" value="1"/>
</dbReference>
<protein>
    <recommendedName>
        <fullName evidence="2">carbonic anhydrase</fullName>
        <ecNumber evidence="2">4.2.1.1</ecNumber>
    </recommendedName>
</protein>
<feature type="binding site" evidence="7">
    <location>
        <position position="97"/>
    </location>
    <ligand>
        <name>Zn(2+)</name>
        <dbReference type="ChEBI" id="CHEBI:29105"/>
    </ligand>
</feature>
<dbReference type="AlphaFoldDB" id="A0A420XSV5"/>
<reference evidence="8 9" key="1">
    <citation type="submission" date="2018-10" db="EMBL/GenBank/DDBJ databases">
        <title>Genomic Encyclopedia of Archaeal and Bacterial Type Strains, Phase II (KMG-II): from individual species to whole genera.</title>
        <authorList>
            <person name="Goeker M."/>
        </authorList>
    </citation>
    <scope>NUCLEOTIDE SEQUENCE [LARGE SCALE GENOMIC DNA]</scope>
    <source>
        <strain evidence="8 9">RP-AC37</strain>
    </source>
</reference>
<dbReference type="GO" id="GO:0004089">
    <property type="term" value="F:carbonate dehydratase activity"/>
    <property type="evidence" value="ECO:0007669"/>
    <property type="project" value="UniProtKB-EC"/>
</dbReference>
<evidence type="ECO:0000256" key="4">
    <source>
        <dbReference type="ARBA" id="ARBA00022833"/>
    </source>
</evidence>
<dbReference type="InParanoid" id="A0A420XSV5"/>
<accession>A0A420XSV5</accession>